<keyword evidence="3" id="KW-1185">Reference proteome</keyword>
<proteinExistence type="predicted"/>
<name>A0A318E4W1_9GAMM</name>
<organism evidence="2 3">
    <name type="scientific">Sinimarinibacterium flocculans</name>
    <dbReference type="NCBI Taxonomy" id="985250"/>
    <lineage>
        <taxon>Bacteria</taxon>
        <taxon>Pseudomonadati</taxon>
        <taxon>Pseudomonadota</taxon>
        <taxon>Gammaproteobacteria</taxon>
        <taxon>Nevskiales</taxon>
        <taxon>Nevskiaceae</taxon>
        <taxon>Sinimarinibacterium</taxon>
    </lineage>
</organism>
<sequence>MILPPDPKPVLIDGLNVAYWLGRPPSIELPAALAEALRQRGHDVKMIFDASTPHRLPETEHGVYATLLQTGQALQTAKGIPADRQLLRLARRLGALVVSRDSFRNHRSRYRRLIDEPGRLLGGFVENGTLCVPGLEVTAPLIRP</sequence>
<reference evidence="2 3" key="1">
    <citation type="submission" date="2018-04" db="EMBL/GenBank/DDBJ databases">
        <title>Genomic Encyclopedia of Type Strains, Phase IV (KMG-IV): sequencing the most valuable type-strain genomes for metagenomic binning, comparative biology and taxonomic classification.</title>
        <authorList>
            <person name="Goeker M."/>
        </authorList>
    </citation>
    <scope>NUCLEOTIDE SEQUENCE [LARGE SCALE GENOMIC DNA]</scope>
    <source>
        <strain evidence="2 3">DSM 104150</strain>
    </source>
</reference>
<dbReference type="Proteomes" id="UP000248330">
    <property type="component" value="Unassembled WGS sequence"/>
</dbReference>
<comment type="caution">
    <text evidence="2">The sequence shown here is derived from an EMBL/GenBank/DDBJ whole genome shotgun (WGS) entry which is preliminary data.</text>
</comment>
<protein>
    <submittedName>
        <fullName evidence="2">Zc3h12a-like ribonuclease protein</fullName>
    </submittedName>
</protein>
<evidence type="ECO:0000313" key="3">
    <source>
        <dbReference type="Proteomes" id="UP000248330"/>
    </source>
</evidence>
<gene>
    <name evidence="2" type="ORF">C8D93_11617</name>
</gene>
<dbReference type="InterPro" id="IPR021869">
    <property type="entry name" value="RNase_Zc3h12_NYN"/>
</dbReference>
<dbReference type="EMBL" id="QICN01000016">
    <property type="protein sequence ID" value="PXV63621.1"/>
    <property type="molecule type" value="Genomic_DNA"/>
</dbReference>
<dbReference type="Gene3D" id="3.40.50.11980">
    <property type="match status" value="1"/>
</dbReference>
<evidence type="ECO:0000259" key="1">
    <source>
        <dbReference type="Pfam" id="PF11977"/>
    </source>
</evidence>
<dbReference type="Pfam" id="PF11977">
    <property type="entry name" value="RNase_Zc3h12a"/>
    <property type="match status" value="1"/>
</dbReference>
<dbReference type="OrthoDB" id="7068477at2"/>
<feature type="domain" description="RNase NYN" evidence="1">
    <location>
        <begin position="8"/>
        <end position="115"/>
    </location>
</feature>
<accession>A0A318E4W1</accession>
<evidence type="ECO:0000313" key="2">
    <source>
        <dbReference type="EMBL" id="PXV63621.1"/>
    </source>
</evidence>
<dbReference type="AlphaFoldDB" id="A0A318E4W1"/>